<dbReference type="Proteomes" id="UP000030008">
    <property type="component" value="Unassembled WGS sequence"/>
</dbReference>
<feature type="transmembrane region" description="Helical" evidence="1">
    <location>
        <begin position="36"/>
        <end position="57"/>
    </location>
</feature>
<evidence type="ECO:0000313" key="3">
    <source>
        <dbReference type="Proteomes" id="UP000030008"/>
    </source>
</evidence>
<proteinExistence type="predicted"/>
<feature type="transmembrane region" description="Helical" evidence="1">
    <location>
        <begin position="7"/>
        <end position="30"/>
    </location>
</feature>
<feature type="transmembrane region" description="Helical" evidence="1">
    <location>
        <begin position="97"/>
        <end position="118"/>
    </location>
</feature>
<keyword evidence="1" id="KW-0472">Membrane</keyword>
<comment type="caution">
    <text evidence="2">The sequence shown here is derived from an EMBL/GenBank/DDBJ whole genome shotgun (WGS) entry which is preliminary data.</text>
</comment>
<reference evidence="2 3" key="1">
    <citation type="submission" date="2014-08" db="EMBL/GenBank/DDBJ databases">
        <title>Clostridium innocuum, an unnegligible vancomycin-resistant pathogen causing extra-intestinal infections.</title>
        <authorList>
            <person name="Feng Y."/>
            <person name="Chiu C.-H."/>
        </authorList>
    </citation>
    <scope>NUCLEOTIDE SEQUENCE [LARGE SCALE GENOMIC DNA]</scope>
    <source>
        <strain evidence="2 3">AN88</strain>
    </source>
</reference>
<dbReference type="EMBL" id="JQIF01000033">
    <property type="protein sequence ID" value="KGJ53788.1"/>
    <property type="molecule type" value="Genomic_DNA"/>
</dbReference>
<sequence>MRILKELMFTFSAITTCTVIGAAVFISIFWKNSELSSAILWQIIVCSLLCTLGNLLFRKECKSRRLYYGIVFLHYLYIDAVVLLSGLYFGWFHLDSIQMVLSMLLMIACIFLIVYTTLQLRSKRDTTLMNERLQKYYKKRTS</sequence>
<dbReference type="AlphaFoldDB" id="A0A099IA55"/>
<organism evidence="2 3">
    <name type="scientific">Clostridium innocuum</name>
    <dbReference type="NCBI Taxonomy" id="1522"/>
    <lineage>
        <taxon>Bacteria</taxon>
        <taxon>Bacillati</taxon>
        <taxon>Bacillota</taxon>
        <taxon>Clostridia</taxon>
        <taxon>Eubacteriales</taxon>
        <taxon>Clostridiaceae</taxon>
        <taxon>Clostridium</taxon>
    </lineage>
</organism>
<gene>
    <name evidence="2" type="ORF">CIAN88_07365</name>
</gene>
<dbReference type="Pfam" id="PF11457">
    <property type="entry name" value="DUF3021"/>
    <property type="match status" value="1"/>
</dbReference>
<accession>A0A099IA55</accession>
<keyword evidence="1" id="KW-1133">Transmembrane helix</keyword>
<protein>
    <recommendedName>
        <fullName evidence="4">DUF3021 domain-containing protein</fullName>
    </recommendedName>
</protein>
<evidence type="ECO:0000313" key="2">
    <source>
        <dbReference type="EMBL" id="KGJ53788.1"/>
    </source>
</evidence>
<name>A0A099IA55_CLOIN</name>
<evidence type="ECO:0000256" key="1">
    <source>
        <dbReference type="SAM" id="Phobius"/>
    </source>
</evidence>
<feature type="transmembrane region" description="Helical" evidence="1">
    <location>
        <begin position="66"/>
        <end position="91"/>
    </location>
</feature>
<dbReference type="InterPro" id="IPR021560">
    <property type="entry name" value="DUF3021"/>
</dbReference>
<evidence type="ECO:0008006" key="4">
    <source>
        <dbReference type="Google" id="ProtNLM"/>
    </source>
</evidence>
<dbReference type="RefSeq" id="WP_044904789.1">
    <property type="nucleotide sequence ID" value="NZ_CAXUDH010000002.1"/>
</dbReference>
<keyword evidence="1" id="KW-0812">Transmembrane</keyword>